<dbReference type="Gene3D" id="1.10.260.40">
    <property type="entry name" value="lambda repressor-like DNA-binding domains"/>
    <property type="match status" value="1"/>
</dbReference>
<evidence type="ECO:0000259" key="1">
    <source>
        <dbReference type="PROSITE" id="PS50943"/>
    </source>
</evidence>
<dbReference type="InterPro" id="IPR043917">
    <property type="entry name" value="DUF5753"/>
</dbReference>
<dbReference type="EMBL" id="SUMB01000005">
    <property type="protein sequence ID" value="TJZ52910.1"/>
    <property type="molecule type" value="Genomic_DNA"/>
</dbReference>
<dbReference type="Proteomes" id="UP000308697">
    <property type="component" value="Unassembled WGS sequence"/>
</dbReference>
<accession>A0A4U0NFT2</accession>
<dbReference type="AlphaFoldDB" id="A0A4U0NFT2"/>
<evidence type="ECO:0000313" key="3">
    <source>
        <dbReference type="Proteomes" id="UP000308697"/>
    </source>
</evidence>
<dbReference type="CDD" id="cd00093">
    <property type="entry name" value="HTH_XRE"/>
    <property type="match status" value="1"/>
</dbReference>
<dbReference type="SUPFAM" id="SSF47413">
    <property type="entry name" value="lambda repressor-like DNA-binding domains"/>
    <property type="match status" value="1"/>
</dbReference>
<reference evidence="2 3" key="1">
    <citation type="submission" date="2019-04" db="EMBL/GenBank/DDBJ databases">
        <title>Streptomyces piniterrae sp. nov., a heliquinomycin-producing actinomycete isolated from rhizosphere soil of Pinus yunnanensis.</title>
        <authorList>
            <person name="Zhuang X."/>
            <person name="Zhao J."/>
        </authorList>
    </citation>
    <scope>NUCLEOTIDE SEQUENCE [LARGE SCALE GENOMIC DNA]</scope>
    <source>
        <strain evidence="3">jys28</strain>
    </source>
</reference>
<dbReference type="Pfam" id="PF19054">
    <property type="entry name" value="DUF5753"/>
    <property type="match status" value="1"/>
</dbReference>
<comment type="caution">
    <text evidence="2">The sequence shown here is derived from an EMBL/GenBank/DDBJ whole genome shotgun (WGS) entry which is preliminary data.</text>
</comment>
<dbReference type="GO" id="GO:0003677">
    <property type="term" value="F:DNA binding"/>
    <property type="evidence" value="ECO:0007669"/>
    <property type="project" value="InterPro"/>
</dbReference>
<gene>
    <name evidence="2" type="ORF">FCH28_17210</name>
</gene>
<dbReference type="Pfam" id="PF13560">
    <property type="entry name" value="HTH_31"/>
    <property type="match status" value="1"/>
</dbReference>
<dbReference type="RefSeq" id="WP_136740922.1">
    <property type="nucleotide sequence ID" value="NZ_SUMB01000005.1"/>
</dbReference>
<feature type="domain" description="HTH cro/C1-type" evidence="1">
    <location>
        <begin position="18"/>
        <end position="72"/>
    </location>
</feature>
<keyword evidence="3" id="KW-1185">Reference proteome</keyword>
<dbReference type="SMART" id="SM00530">
    <property type="entry name" value="HTH_XRE"/>
    <property type="match status" value="1"/>
</dbReference>
<proteinExistence type="predicted"/>
<sequence>MTTASAPTLRQRRLGAELRKLRERAGLSSTQAGKRLGVQQARVSMIEAGRYAVGAERVRAIAREYSCTDEKLMDALAGMTGGRTRGWWDEYRDYLPADLIDIAELEHHAHGFRVALAIHIPALLQTVDHARALLREAVPAFRPYEIEHRLSYRIKRQAVLHSERPVRYSAILHEAALHMRYGGEGTARAQLKHLIEVGEQENIQVRVIPFTRGTFPGNGQSFDYLCGPAPQLDTVQLDTHHGCEFLDAEAQLGKYRSVLERMEANALKPDESRDFIRRIAKSI</sequence>
<dbReference type="PROSITE" id="PS50943">
    <property type="entry name" value="HTH_CROC1"/>
    <property type="match status" value="1"/>
</dbReference>
<protein>
    <submittedName>
        <fullName evidence="2">Helix-turn-helix domain-containing protein</fullName>
    </submittedName>
</protein>
<dbReference type="InterPro" id="IPR001387">
    <property type="entry name" value="Cro/C1-type_HTH"/>
</dbReference>
<name>A0A4U0NFT2_9ACTN</name>
<organism evidence="2 3">
    <name type="scientific">Streptomyces piniterrae</name>
    <dbReference type="NCBI Taxonomy" id="2571125"/>
    <lineage>
        <taxon>Bacteria</taxon>
        <taxon>Bacillati</taxon>
        <taxon>Actinomycetota</taxon>
        <taxon>Actinomycetes</taxon>
        <taxon>Kitasatosporales</taxon>
        <taxon>Streptomycetaceae</taxon>
        <taxon>Streptomyces</taxon>
    </lineage>
</organism>
<dbReference type="InterPro" id="IPR010982">
    <property type="entry name" value="Lambda_DNA-bd_dom_sf"/>
</dbReference>
<evidence type="ECO:0000313" key="2">
    <source>
        <dbReference type="EMBL" id="TJZ52910.1"/>
    </source>
</evidence>
<dbReference type="OrthoDB" id="3462393at2"/>